<dbReference type="EMBL" id="VIOS01000002">
    <property type="protein sequence ID" value="TQP18250.1"/>
    <property type="molecule type" value="Genomic_DNA"/>
</dbReference>
<evidence type="ECO:0000259" key="3">
    <source>
        <dbReference type="Pfam" id="PF01551"/>
    </source>
</evidence>
<dbReference type="PANTHER" id="PTHR21666">
    <property type="entry name" value="PEPTIDASE-RELATED"/>
    <property type="match status" value="1"/>
</dbReference>
<dbReference type="Gene3D" id="2.70.70.10">
    <property type="entry name" value="Glucose Permease (Domain IIA)"/>
    <property type="match status" value="1"/>
</dbReference>
<dbReference type="KEGG" id="vcx:VAA049_3359"/>
<dbReference type="InterPro" id="IPR050570">
    <property type="entry name" value="Cell_wall_metabolism_enzyme"/>
</dbReference>
<keyword evidence="1" id="KW-0175">Coiled coil</keyword>
<accession>A0A085QIB0</accession>
<feature type="coiled-coil region" evidence="1">
    <location>
        <begin position="159"/>
        <end position="246"/>
    </location>
</feature>
<dbReference type="Proteomes" id="UP000323819">
    <property type="component" value="Unassembled WGS sequence"/>
</dbReference>
<dbReference type="GO" id="GO:0004222">
    <property type="term" value="F:metalloendopeptidase activity"/>
    <property type="evidence" value="ECO:0007669"/>
    <property type="project" value="TreeGrafter"/>
</dbReference>
<reference evidence="4 6" key="2">
    <citation type="submission" date="2019-07" db="EMBL/GenBank/DDBJ databases">
        <title>Phenotypic and genotypic antimicrobial resistance traits of Vibrio cholerae non-O1/non-O139 isolated from a large Austrian lake frequently associated with cases of infection.</title>
        <authorList>
            <person name="Lepuschitz S."/>
            <person name="Baron S."/>
            <person name="Larvor E."/>
            <person name="Granier S."/>
            <person name="Pretzer C."/>
            <person name="Mach R.L."/>
            <person name="Farnleitner A.H."/>
            <person name="Ruppitsch W."/>
            <person name="Pleininger S."/>
            <person name="Indra A."/>
            <person name="Kirschner A.K.T."/>
        </authorList>
    </citation>
    <scope>NUCLEOTIDE SEQUENCE [LARGE SCALE GENOMIC DNA]</scope>
    <source>
        <strain evidence="4 6">A12JL36W90</strain>
    </source>
</reference>
<feature type="domain" description="M23ase beta-sheet core" evidence="3">
    <location>
        <begin position="283"/>
        <end position="376"/>
    </location>
</feature>
<dbReference type="SUPFAM" id="SSF51261">
    <property type="entry name" value="Duplicated hybrid motif"/>
    <property type="match status" value="1"/>
</dbReference>
<dbReference type="EMBL" id="VSIJ01000015">
    <property type="protein sequence ID" value="TXX66845.1"/>
    <property type="molecule type" value="Genomic_DNA"/>
</dbReference>
<organism evidence="4 6">
    <name type="scientific">Vibrio cholerae</name>
    <dbReference type="NCBI Taxonomy" id="666"/>
    <lineage>
        <taxon>Bacteria</taxon>
        <taxon>Pseudomonadati</taxon>
        <taxon>Pseudomonadota</taxon>
        <taxon>Gammaproteobacteria</taxon>
        <taxon>Vibrionales</taxon>
        <taxon>Vibrionaceae</taxon>
        <taxon>Vibrio</taxon>
    </lineage>
</organism>
<proteinExistence type="predicted"/>
<evidence type="ECO:0000256" key="1">
    <source>
        <dbReference type="SAM" id="Coils"/>
    </source>
</evidence>
<evidence type="ECO:0000313" key="4">
    <source>
        <dbReference type="EMBL" id="TQP18250.1"/>
    </source>
</evidence>
<dbReference type="Pfam" id="PF01551">
    <property type="entry name" value="Peptidase_M23"/>
    <property type="match status" value="1"/>
</dbReference>
<evidence type="ECO:0000313" key="6">
    <source>
        <dbReference type="Proteomes" id="UP000319979"/>
    </source>
</evidence>
<feature type="chain" id="PRO_5015029180" evidence="2">
    <location>
        <begin position="37"/>
        <end position="382"/>
    </location>
</feature>
<reference evidence="5 7" key="1">
    <citation type="submission" date="2019-06" db="EMBL/GenBank/DDBJ databases">
        <title>Vibrio cholerae phylogeny based on whole-genome sequencing reveals genetic diversity and population strucutre.</title>
        <authorList>
            <person name="Zhiqiu Y."/>
            <person name="Bin L."/>
            <person name="Lingyan J."/>
        </authorList>
    </citation>
    <scope>NUCLEOTIDE SEQUENCE [LARGE SCALE GENOMIC DNA]</scope>
    <source>
        <strain evidence="5 7">N2814</strain>
    </source>
</reference>
<evidence type="ECO:0000313" key="7">
    <source>
        <dbReference type="Proteomes" id="UP000323819"/>
    </source>
</evidence>
<keyword evidence="2" id="KW-0732">Signal</keyword>
<evidence type="ECO:0000313" key="5">
    <source>
        <dbReference type="EMBL" id="TXX66845.1"/>
    </source>
</evidence>
<dbReference type="InterPro" id="IPR016047">
    <property type="entry name" value="M23ase_b-sheet_dom"/>
</dbReference>
<keyword evidence="4" id="KW-0378">Hydrolase</keyword>
<dbReference type="CDD" id="cd12797">
    <property type="entry name" value="M23_peptidase"/>
    <property type="match status" value="1"/>
</dbReference>
<dbReference type="RefSeq" id="WP_000127366.1">
    <property type="nucleotide sequence ID" value="NZ_AP024967.1"/>
</dbReference>
<protein>
    <submittedName>
        <fullName evidence="4">Murein hydrolase activator EnvC</fullName>
    </submittedName>
</protein>
<dbReference type="FunFam" id="2.70.70.10:FF:000003">
    <property type="entry name" value="Murein hydrolase activator EnvC"/>
    <property type="match status" value="1"/>
</dbReference>
<evidence type="ECO:0000256" key="2">
    <source>
        <dbReference type="SAM" id="SignalP"/>
    </source>
</evidence>
<dbReference type="GeneID" id="69720930"/>
<sequence length="382" mass="43234">MTATDPHAIFSDFLGKTLTRRLLACLLFMVSPSLFAATQQELTGVKSEISRQQQSLAEQQKSLDQLQQALKQQELGINSIENQITKTKNDLENANRNIAQLNSNIQALETQKQQQADKLERLLQTYYLTKRSLTNGQFFHRSADEDRISQYYQHLAKSRAQAIEALEKTQADLNASQQQRQAEREQIEKLLAEQTQQRDKLAKTQSERKQTVKKIESSISGDKVYLAELQRNETRLKAEIAKAAKRNAVLMNGIASQRGKLPWPLKGRVLHNFGERQTGQIDWKGLVIDANYGQEVKAVYPGTIVFAEYLRGYGLVVLLDHGKGDMTLYGFNQTLLKKEGDKVIAGETIALAGDTGGQSRPALYFEIRRNSRAENPSQWLQR</sequence>
<feature type="signal peptide" evidence="2">
    <location>
        <begin position="1"/>
        <end position="36"/>
    </location>
</feature>
<dbReference type="Gene3D" id="6.10.250.3150">
    <property type="match status" value="1"/>
</dbReference>
<dbReference type="InterPro" id="IPR011055">
    <property type="entry name" value="Dup_hybrid_motif"/>
</dbReference>
<gene>
    <name evidence="4" type="ORF">FLM02_00305</name>
    <name evidence="5" type="ORF">FXF03_04065</name>
</gene>
<feature type="coiled-coil region" evidence="1">
    <location>
        <begin position="49"/>
        <end position="125"/>
    </location>
</feature>
<dbReference type="KEGG" id="vcz:VAB027_3507"/>
<dbReference type="PANTHER" id="PTHR21666:SF270">
    <property type="entry name" value="MUREIN HYDROLASE ACTIVATOR ENVC"/>
    <property type="match status" value="1"/>
</dbReference>
<name>A0A085QIB0_VIBCL</name>
<dbReference type="AlphaFoldDB" id="A0A085QIB0"/>
<dbReference type="Proteomes" id="UP000319979">
    <property type="component" value="Unassembled WGS sequence"/>
</dbReference>
<comment type="caution">
    <text evidence="4">The sequence shown here is derived from an EMBL/GenBank/DDBJ whole genome shotgun (WGS) entry which is preliminary data.</text>
</comment>